<sequence>MDEDIEKGKAVIVNSLVVGGPIHDAPAELGTLGSKEQTISNETGDSIEGIRVVQAGGVSGKLDSAPQEDEVDGKDKADGEDKPPQTFDNLVSLFQREEERMHGESERLGVKERIARLHFKNVFHTGSKVLSYDITEKVLGQNFSPKDILTRQNQLRDNLANFSCQNPRAWDSLNPVADLDVLYSYDYSLGLAMLESAEDLGLLLPEHRAAILAKISWDLALVGASDSFLKSYWKKRDEKQEEKQKFLGRLFMALFGGLALIIPMLIMTLHPGKVTSLTTTSVFVVAVAVALSYFMKDAQSKDIVGATAAYAAVLVVFVGTGTTTTS</sequence>
<dbReference type="Pfam" id="PF20237">
    <property type="entry name" value="DUF6594"/>
    <property type="match status" value="1"/>
</dbReference>
<reference evidence="4 5" key="1">
    <citation type="submission" date="2016-03" db="EMBL/GenBank/DDBJ databases">
        <authorList>
            <person name="Ploux O."/>
        </authorList>
    </citation>
    <scope>NUCLEOTIDE SEQUENCE [LARGE SCALE GENOMIC DNA]</scope>
    <source>
        <strain evidence="4 5">UAMH 11012</strain>
    </source>
</reference>
<keyword evidence="2" id="KW-0812">Transmembrane</keyword>
<evidence type="ECO:0000259" key="3">
    <source>
        <dbReference type="Pfam" id="PF20237"/>
    </source>
</evidence>
<evidence type="ECO:0000256" key="2">
    <source>
        <dbReference type="SAM" id="Phobius"/>
    </source>
</evidence>
<feature type="region of interest" description="Disordered" evidence="1">
    <location>
        <begin position="58"/>
        <end position="87"/>
    </location>
</feature>
<keyword evidence="2" id="KW-0472">Membrane</keyword>
<keyword evidence="2" id="KW-1133">Transmembrane helix</keyword>
<keyword evidence="5" id="KW-1185">Reference proteome</keyword>
<dbReference type="InterPro" id="IPR046529">
    <property type="entry name" value="DUF6594"/>
</dbReference>
<dbReference type="EMBL" id="FJOG01000001">
    <property type="protein sequence ID" value="CZR51287.1"/>
    <property type="molecule type" value="Genomic_DNA"/>
</dbReference>
<name>A0A1L7WET0_9HELO</name>
<feature type="transmembrane region" description="Helical" evidence="2">
    <location>
        <begin position="274"/>
        <end position="294"/>
    </location>
</feature>
<accession>A0A1L7WET0</accession>
<proteinExistence type="predicted"/>
<gene>
    <name evidence="4" type="ORF">PAC_01162</name>
</gene>
<organism evidence="4 5">
    <name type="scientific">Phialocephala subalpina</name>
    <dbReference type="NCBI Taxonomy" id="576137"/>
    <lineage>
        <taxon>Eukaryota</taxon>
        <taxon>Fungi</taxon>
        <taxon>Dikarya</taxon>
        <taxon>Ascomycota</taxon>
        <taxon>Pezizomycotina</taxon>
        <taxon>Leotiomycetes</taxon>
        <taxon>Helotiales</taxon>
        <taxon>Mollisiaceae</taxon>
        <taxon>Phialocephala</taxon>
        <taxon>Phialocephala fortinii species complex</taxon>
    </lineage>
</organism>
<feature type="compositionally biased region" description="Basic and acidic residues" evidence="1">
    <location>
        <begin position="73"/>
        <end position="83"/>
    </location>
</feature>
<protein>
    <recommendedName>
        <fullName evidence="3">DUF6594 domain-containing protein</fullName>
    </recommendedName>
</protein>
<feature type="domain" description="DUF6594" evidence="3">
    <location>
        <begin position="147"/>
        <end position="315"/>
    </location>
</feature>
<dbReference type="AlphaFoldDB" id="A0A1L7WET0"/>
<feature type="transmembrane region" description="Helical" evidence="2">
    <location>
        <begin position="303"/>
        <end position="322"/>
    </location>
</feature>
<evidence type="ECO:0000313" key="5">
    <source>
        <dbReference type="Proteomes" id="UP000184330"/>
    </source>
</evidence>
<evidence type="ECO:0000256" key="1">
    <source>
        <dbReference type="SAM" id="MobiDB-lite"/>
    </source>
</evidence>
<evidence type="ECO:0000313" key="4">
    <source>
        <dbReference type="EMBL" id="CZR51287.1"/>
    </source>
</evidence>
<dbReference type="Proteomes" id="UP000184330">
    <property type="component" value="Unassembled WGS sequence"/>
</dbReference>
<dbReference type="OrthoDB" id="3546297at2759"/>
<feature type="transmembrane region" description="Helical" evidence="2">
    <location>
        <begin position="246"/>
        <end position="268"/>
    </location>
</feature>